<dbReference type="AlphaFoldDB" id="A0A1L5P1K2"/>
<accession>A0A1L5P1K2</accession>
<dbReference type="Proteomes" id="UP000185109">
    <property type="component" value="Chromosome"/>
</dbReference>
<proteinExistence type="predicted"/>
<dbReference type="EMBL" id="CP017241">
    <property type="protein sequence ID" value="APO74008.1"/>
    <property type="molecule type" value="Genomic_DNA"/>
</dbReference>
<organism evidence="1 2">
    <name type="scientific">Rhizobium etli 8C-3</name>
    <dbReference type="NCBI Taxonomy" id="538025"/>
    <lineage>
        <taxon>Bacteria</taxon>
        <taxon>Pseudomonadati</taxon>
        <taxon>Pseudomonadota</taxon>
        <taxon>Alphaproteobacteria</taxon>
        <taxon>Hyphomicrobiales</taxon>
        <taxon>Rhizobiaceae</taxon>
        <taxon>Rhizobium/Agrobacterium group</taxon>
        <taxon>Rhizobium</taxon>
    </lineage>
</organism>
<protein>
    <submittedName>
        <fullName evidence="1">Uncharacterized protein</fullName>
    </submittedName>
</protein>
<reference evidence="1 2" key="1">
    <citation type="submission" date="2016-09" db="EMBL/GenBank/DDBJ databases">
        <title>The complete genome sequences of Rhizobium gallicum, symbiovars gallicum and phaseoli, symbionts associated to common bean (Phaseolus vulgaris).</title>
        <authorList>
            <person name="Bustos P."/>
            <person name="Santamaria R.I."/>
            <person name="Perez-Carrascal O.M."/>
            <person name="Juarez S."/>
            <person name="Lozano L."/>
            <person name="Martinez-Flores I."/>
            <person name="Martinez-Romero E."/>
            <person name="Cevallos M."/>
            <person name="Romero D."/>
            <person name="Davila G."/>
            <person name="Gonzalez V."/>
        </authorList>
    </citation>
    <scope>NUCLEOTIDE SEQUENCE [LARGE SCALE GENOMIC DNA]</scope>
    <source>
        <strain evidence="1 2">8C-3</strain>
    </source>
</reference>
<name>A0A1L5P1K2_RHIET</name>
<evidence type="ECO:0000313" key="2">
    <source>
        <dbReference type="Proteomes" id="UP000185109"/>
    </source>
</evidence>
<evidence type="ECO:0000313" key="1">
    <source>
        <dbReference type="EMBL" id="APO74008.1"/>
    </source>
</evidence>
<sequence>MRGASKPERNQRSGGDVPVFAPWKFATTMPAGALKFVRAISKCNPDCHRPLVGEELRFETVVGYA</sequence>
<gene>
    <name evidence="1" type="ORF">AM571_CH01171</name>
</gene>